<feature type="transmembrane region" description="Helical" evidence="2">
    <location>
        <begin position="195"/>
        <end position="218"/>
    </location>
</feature>
<keyword evidence="2" id="KW-0812">Transmembrane</keyword>
<protein>
    <submittedName>
        <fullName evidence="3">Uncharacterized protein</fullName>
    </submittedName>
</protein>
<keyword evidence="2" id="KW-0472">Membrane</keyword>
<organism evidence="3 4">
    <name type="scientific">Tepidiforma thermophila (strain KCTC 52669 / CGMCC 1.13589 / G233)</name>
    <dbReference type="NCBI Taxonomy" id="2761530"/>
    <lineage>
        <taxon>Bacteria</taxon>
        <taxon>Bacillati</taxon>
        <taxon>Chloroflexota</taxon>
        <taxon>Tepidiformia</taxon>
        <taxon>Tepidiformales</taxon>
        <taxon>Tepidiformaceae</taxon>
        <taxon>Tepidiforma</taxon>
    </lineage>
</organism>
<keyword evidence="4" id="KW-1185">Reference proteome</keyword>
<keyword evidence="1" id="KW-0175">Coiled coil</keyword>
<dbReference type="AlphaFoldDB" id="A0A2A9HD54"/>
<feature type="coiled-coil region" evidence="1">
    <location>
        <begin position="10"/>
        <end position="37"/>
    </location>
</feature>
<reference evidence="3 4" key="1">
    <citation type="submission" date="2017-09" db="EMBL/GenBank/DDBJ databases">
        <title>Sequencing the genomes of two abundant thermophiles in Great Basin hot springs: Thermocrinis jamiesonii and novel Chloroflexi Thermoflexus hugenholtzii.</title>
        <authorList>
            <person name="Hedlund B."/>
        </authorList>
    </citation>
    <scope>NUCLEOTIDE SEQUENCE [LARGE SCALE GENOMIC DNA]</scope>
    <source>
        <strain evidence="3 4">G233</strain>
    </source>
</reference>
<dbReference type="Proteomes" id="UP000223071">
    <property type="component" value="Unassembled WGS sequence"/>
</dbReference>
<dbReference type="EMBL" id="PDJQ01000001">
    <property type="protein sequence ID" value="PFG73091.1"/>
    <property type="molecule type" value="Genomic_DNA"/>
</dbReference>
<proteinExistence type="predicted"/>
<evidence type="ECO:0000313" key="4">
    <source>
        <dbReference type="Proteomes" id="UP000223071"/>
    </source>
</evidence>
<keyword evidence="2" id="KW-1133">Transmembrane helix</keyword>
<sequence length="220" mass="23519">MSIEEELSKFVSLEQVVAEAAERLERLRAETEHYSEAATALTDVAQELRGQIGTLTDVVVAIGRLIEALREADTAALLAGQHDIARRVELLGAELTRGIGVFDEASRAAAEQASSLGLALERYEGQLAGLAAAVANARSETVARLDRLSEEQEGRLAQTRDALQASVEAQHRQLDAGIRQVAELVRQANSQVRKVWTTLLAGLLVVGAISAGALVGVFTR</sequence>
<accession>A0A2A9HD54</accession>
<dbReference type="RefSeq" id="WP_098502570.1">
    <property type="nucleotide sequence ID" value="NZ_PDJQ01000001.1"/>
</dbReference>
<gene>
    <name evidence="3" type="ORF">A9A59_0284</name>
</gene>
<evidence type="ECO:0000256" key="1">
    <source>
        <dbReference type="SAM" id="Coils"/>
    </source>
</evidence>
<evidence type="ECO:0000256" key="2">
    <source>
        <dbReference type="SAM" id="Phobius"/>
    </source>
</evidence>
<evidence type="ECO:0000313" key="3">
    <source>
        <dbReference type="EMBL" id="PFG73091.1"/>
    </source>
</evidence>
<name>A0A2A9HD54_TEPT2</name>
<comment type="caution">
    <text evidence="3">The sequence shown here is derived from an EMBL/GenBank/DDBJ whole genome shotgun (WGS) entry which is preliminary data.</text>
</comment>